<comment type="caution">
    <text evidence="3">The sequence shown here is derived from an EMBL/GenBank/DDBJ whole genome shotgun (WGS) entry which is preliminary data.</text>
</comment>
<dbReference type="Proteomes" id="UP000449092">
    <property type="component" value="Unassembled WGS sequence"/>
</dbReference>
<comment type="similarity">
    <text evidence="1">Belongs to the pseudouridine synthase RluA family.</text>
</comment>
<dbReference type="CDD" id="cd02869">
    <property type="entry name" value="PseudoU_synth_RluA_like"/>
    <property type="match status" value="1"/>
</dbReference>
<dbReference type="InterPro" id="IPR020103">
    <property type="entry name" value="PsdUridine_synth_cat_dom_sf"/>
</dbReference>
<evidence type="ECO:0000313" key="4">
    <source>
        <dbReference type="Proteomes" id="UP000449092"/>
    </source>
</evidence>
<name>A0A845DLR4_9BACT</name>
<dbReference type="GO" id="GO:0000455">
    <property type="term" value="P:enzyme-directed rRNA pseudouridine synthesis"/>
    <property type="evidence" value="ECO:0007669"/>
    <property type="project" value="TreeGrafter"/>
</dbReference>
<dbReference type="PANTHER" id="PTHR21600">
    <property type="entry name" value="MITOCHONDRIAL RNA PSEUDOURIDINE SYNTHASE"/>
    <property type="match status" value="1"/>
</dbReference>
<dbReference type="GO" id="GO:0003723">
    <property type="term" value="F:RNA binding"/>
    <property type="evidence" value="ECO:0007669"/>
    <property type="project" value="InterPro"/>
</dbReference>
<dbReference type="InterPro" id="IPR006145">
    <property type="entry name" value="PsdUridine_synth_RsuA/RluA"/>
</dbReference>
<dbReference type="AlphaFoldDB" id="A0A845DLR4"/>
<protein>
    <submittedName>
        <fullName evidence="3">RluA family pseudouridine synthase</fullName>
    </submittedName>
</protein>
<reference evidence="3 4" key="1">
    <citation type="submission" date="2019-09" db="EMBL/GenBank/DDBJ databases">
        <title>Characterisation of the sponge microbiome using genome-centric metagenomics.</title>
        <authorList>
            <person name="Engelberts J.P."/>
            <person name="Robbins S.J."/>
            <person name="De Goeij J.M."/>
            <person name="Aranda M."/>
            <person name="Bell S.C."/>
            <person name="Webster N.S."/>
        </authorList>
    </citation>
    <scope>NUCLEOTIDE SEQUENCE [LARGE SCALE GENOMIC DNA]</scope>
    <source>
        <strain evidence="3">SB0662_bin_43</strain>
    </source>
</reference>
<dbReference type="PROSITE" id="PS01129">
    <property type="entry name" value="PSI_RLU"/>
    <property type="match status" value="1"/>
</dbReference>
<dbReference type="SUPFAM" id="SSF55120">
    <property type="entry name" value="Pseudouridine synthase"/>
    <property type="match status" value="1"/>
</dbReference>
<feature type="domain" description="Pseudouridine synthase RsuA/RluA-like" evidence="2">
    <location>
        <begin position="14"/>
        <end position="174"/>
    </location>
</feature>
<evidence type="ECO:0000259" key="2">
    <source>
        <dbReference type="Pfam" id="PF00849"/>
    </source>
</evidence>
<dbReference type="Pfam" id="PF00849">
    <property type="entry name" value="PseudoU_synth_2"/>
    <property type="match status" value="1"/>
</dbReference>
<accession>A0A845DLR4</accession>
<organism evidence="3 4">
    <name type="scientific">Candidatus Spechtbacteria bacterium SB0662_bin_43</name>
    <dbReference type="NCBI Taxonomy" id="2604897"/>
    <lineage>
        <taxon>Bacteria</taxon>
        <taxon>Candidatus Spechtiibacteriota</taxon>
    </lineage>
</organism>
<dbReference type="PANTHER" id="PTHR21600:SF87">
    <property type="entry name" value="RNA PSEUDOURIDYLATE SYNTHASE DOMAIN-CONTAINING PROTEIN 1"/>
    <property type="match status" value="1"/>
</dbReference>
<dbReference type="InterPro" id="IPR006224">
    <property type="entry name" value="PsdUridine_synth_RluA-like_CS"/>
</dbReference>
<proteinExistence type="inferred from homology"/>
<dbReference type="Gene3D" id="3.30.2350.10">
    <property type="entry name" value="Pseudouridine synthase"/>
    <property type="match status" value="1"/>
</dbReference>
<gene>
    <name evidence="3" type="ORF">F4X82_01960</name>
</gene>
<evidence type="ECO:0000313" key="3">
    <source>
        <dbReference type="EMBL" id="MYE38263.1"/>
    </source>
</evidence>
<evidence type="ECO:0000256" key="1">
    <source>
        <dbReference type="ARBA" id="ARBA00010876"/>
    </source>
</evidence>
<sequence length="233" mass="26333">MHSADIDVVFSSQDIVILNKPSGLLMHATQRQEKDTVAAWVAKHYPECVRIGDAGRGGIVHRLDRETSGLVVIARTQEAYNVLKEMFATRTIQKGYYALVWGIPQGDKGVIEKSITAHQGKRRTVEPWSQKEPNTVRDAKTEWRRIMSLGTHYTLLDVAPKTGRMHQIRVHLASIGHPVVCDALYAKKKVCPKELGRLFLHAYRLCIPYKKNTIDIAIPLADDLHRFVESFSP</sequence>
<dbReference type="GO" id="GO:0009982">
    <property type="term" value="F:pseudouridine synthase activity"/>
    <property type="evidence" value="ECO:0007669"/>
    <property type="project" value="InterPro"/>
</dbReference>
<dbReference type="GO" id="GO:0140098">
    <property type="term" value="F:catalytic activity, acting on RNA"/>
    <property type="evidence" value="ECO:0007669"/>
    <property type="project" value="UniProtKB-ARBA"/>
</dbReference>
<dbReference type="EMBL" id="VXOY01000015">
    <property type="protein sequence ID" value="MYE38263.1"/>
    <property type="molecule type" value="Genomic_DNA"/>
</dbReference>
<dbReference type="InterPro" id="IPR050188">
    <property type="entry name" value="RluA_PseudoU_synthase"/>
</dbReference>